<sequence>MASSRIEVLNQGGYRSDGRKQHELRSIAIDLAPQGVADGAATITHGLTTVLVSVFGPREAKLRSQTLHDRATISVEVGVAAFSTGERRKRSKGDKRLLELASTIKATFEPVIQTALYPRSQIDIYLHVLEQDGSLLQTCINGTTLALINAGIPLLDFVCAVSGGVHVASPLLDLNQLEENDVPHLTLALMPKTKKITLVTMETRLHVERFEEIFRLAARAAEVIHQEMRAAIRIKANTLVASMGSTRATVDGTDRDGNHMDED</sequence>
<gene>
    <name evidence="1" type="ORF">BDN72DRAFT_818953</name>
</gene>
<name>A0ACD3AX17_9AGAR</name>
<organism evidence="1 2">
    <name type="scientific">Pluteus cervinus</name>
    <dbReference type="NCBI Taxonomy" id="181527"/>
    <lineage>
        <taxon>Eukaryota</taxon>
        <taxon>Fungi</taxon>
        <taxon>Dikarya</taxon>
        <taxon>Basidiomycota</taxon>
        <taxon>Agaricomycotina</taxon>
        <taxon>Agaricomycetes</taxon>
        <taxon>Agaricomycetidae</taxon>
        <taxon>Agaricales</taxon>
        <taxon>Pluteineae</taxon>
        <taxon>Pluteaceae</taxon>
        <taxon>Pluteus</taxon>
    </lineage>
</organism>
<evidence type="ECO:0000313" key="1">
    <source>
        <dbReference type="EMBL" id="TFK70288.1"/>
    </source>
</evidence>
<accession>A0ACD3AX17</accession>
<dbReference type="Proteomes" id="UP000308600">
    <property type="component" value="Unassembled WGS sequence"/>
</dbReference>
<proteinExistence type="predicted"/>
<keyword evidence="2" id="KW-1185">Reference proteome</keyword>
<dbReference type="EMBL" id="ML208315">
    <property type="protein sequence ID" value="TFK70288.1"/>
    <property type="molecule type" value="Genomic_DNA"/>
</dbReference>
<evidence type="ECO:0000313" key="2">
    <source>
        <dbReference type="Proteomes" id="UP000308600"/>
    </source>
</evidence>
<reference evidence="1 2" key="1">
    <citation type="journal article" date="2019" name="Nat. Ecol. Evol.">
        <title>Megaphylogeny resolves global patterns of mushroom evolution.</title>
        <authorList>
            <person name="Varga T."/>
            <person name="Krizsan K."/>
            <person name="Foldi C."/>
            <person name="Dima B."/>
            <person name="Sanchez-Garcia M."/>
            <person name="Sanchez-Ramirez S."/>
            <person name="Szollosi G.J."/>
            <person name="Szarkandi J.G."/>
            <person name="Papp V."/>
            <person name="Albert L."/>
            <person name="Andreopoulos W."/>
            <person name="Angelini C."/>
            <person name="Antonin V."/>
            <person name="Barry K.W."/>
            <person name="Bougher N.L."/>
            <person name="Buchanan P."/>
            <person name="Buyck B."/>
            <person name="Bense V."/>
            <person name="Catcheside P."/>
            <person name="Chovatia M."/>
            <person name="Cooper J."/>
            <person name="Damon W."/>
            <person name="Desjardin D."/>
            <person name="Finy P."/>
            <person name="Geml J."/>
            <person name="Haridas S."/>
            <person name="Hughes K."/>
            <person name="Justo A."/>
            <person name="Karasinski D."/>
            <person name="Kautmanova I."/>
            <person name="Kiss B."/>
            <person name="Kocsube S."/>
            <person name="Kotiranta H."/>
            <person name="LaButti K.M."/>
            <person name="Lechner B.E."/>
            <person name="Liimatainen K."/>
            <person name="Lipzen A."/>
            <person name="Lukacs Z."/>
            <person name="Mihaltcheva S."/>
            <person name="Morgado L.N."/>
            <person name="Niskanen T."/>
            <person name="Noordeloos M.E."/>
            <person name="Ohm R.A."/>
            <person name="Ortiz-Santana B."/>
            <person name="Ovrebo C."/>
            <person name="Racz N."/>
            <person name="Riley R."/>
            <person name="Savchenko A."/>
            <person name="Shiryaev A."/>
            <person name="Soop K."/>
            <person name="Spirin V."/>
            <person name="Szebenyi C."/>
            <person name="Tomsovsky M."/>
            <person name="Tulloss R.E."/>
            <person name="Uehling J."/>
            <person name="Grigoriev I.V."/>
            <person name="Vagvolgyi C."/>
            <person name="Papp T."/>
            <person name="Martin F.M."/>
            <person name="Miettinen O."/>
            <person name="Hibbett D.S."/>
            <person name="Nagy L.G."/>
        </authorList>
    </citation>
    <scope>NUCLEOTIDE SEQUENCE [LARGE SCALE GENOMIC DNA]</scope>
    <source>
        <strain evidence="1 2">NL-1719</strain>
    </source>
</reference>
<protein>
    <submittedName>
        <fullName evidence="1">Ribosomal protein S5 domain 2-like protein</fullName>
    </submittedName>
</protein>